<protein>
    <submittedName>
        <fullName evidence="2">Uncharacterized protein</fullName>
    </submittedName>
</protein>
<dbReference type="RefSeq" id="XP_014150491.1">
    <property type="nucleotide sequence ID" value="XM_014295016.1"/>
</dbReference>
<accession>A0A0L0FIJ5</accession>
<sequence>MFKAAVLATTFATTLALSARRADDGPCAEGDTMTLSAWLGESDECQNDPLIEDFELVVGECTAIEGGSLPLFVLGTYNATSEAYEAQIYMSDDKCEDNLVAEVTDFTGECKEQTASIGMVAVMETKVDGEFPCNPSVACEEMTVEGFMGTDCGESGGSSITGEKGTKVPTDGSCEKVSADNSSSTVYAKIELTGATGSAKIYLDEDCENPVATFEDFDSASEECLMDSTGKIASVQILKC</sequence>
<reference evidence="2 3" key="1">
    <citation type="submission" date="2011-02" db="EMBL/GenBank/DDBJ databases">
        <title>The Genome Sequence of Sphaeroforma arctica JP610.</title>
        <authorList>
            <consortium name="The Broad Institute Genome Sequencing Platform"/>
            <person name="Russ C."/>
            <person name="Cuomo C."/>
            <person name="Young S.K."/>
            <person name="Zeng Q."/>
            <person name="Gargeya S."/>
            <person name="Alvarado L."/>
            <person name="Berlin A."/>
            <person name="Chapman S.B."/>
            <person name="Chen Z."/>
            <person name="Freedman E."/>
            <person name="Gellesch M."/>
            <person name="Goldberg J."/>
            <person name="Griggs A."/>
            <person name="Gujja S."/>
            <person name="Heilman E."/>
            <person name="Heiman D."/>
            <person name="Howarth C."/>
            <person name="Mehta T."/>
            <person name="Neiman D."/>
            <person name="Pearson M."/>
            <person name="Roberts A."/>
            <person name="Saif S."/>
            <person name="Shea T."/>
            <person name="Shenoy N."/>
            <person name="Sisk P."/>
            <person name="Stolte C."/>
            <person name="Sykes S."/>
            <person name="White J."/>
            <person name="Yandava C."/>
            <person name="Burger G."/>
            <person name="Gray M.W."/>
            <person name="Holland P.W.H."/>
            <person name="King N."/>
            <person name="Lang F.B.F."/>
            <person name="Roger A.J."/>
            <person name="Ruiz-Trillo I."/>
            <person name="Haas B."/>
            <person name="Nusbaum C."/>
            <person name="Birren B."/>
        </authorList>
    </citation>
    <scope>NUCLEOTIDE SEQUENCE [LARGE SCALE GENOMIC DNA]</scope>
    <source>
        <strain evidence="2 3">JP610</strain>
    </source>
</reference>
<evidence type="ECO:0000313" key="2">
    <source>
        <dbReference type="EMBL" id="KNC76589.1"/>
    </source>
</evidence>
<feature type="signal peptide" evidence="1">
    <location>
        <begin position="1"/>
        <end position="16"/>
    </location>
</feature>
<keyword evidence="1" id="KW-0732">Signal</keyword>
<name>A0A0L0FIJ5_9EUKA</name>
<organism evidence="2 3">
    <name type="scientific">Sphaeroforma arctica JP610</name>
    <dbReference type="NCBI Taxonomy" id="667725"/>
    <lineage>
        <taxon>Eukaryota</taxon>
        <taxon>Ichthyosporea</taxon>
        <taxon>Ichthyophonida</taxon>
        <taxon>Sphaeroforma</taxon>
    </lineage>
</organism>
<feature type="chain" id="PRO_5005538060" evidence="1">
    <location>
        <begin position="17"/>
        <end position="240"/>
    </location>
</feature>
<proteinExistence type="predicted"/>
<gene>
    <name evidence="2" type="ORF">SARC_10920</name>
</gene>
<evidence type="ECO:0000256" key="1">
    <source>
        <dbReference type="SAM" id="SignalP"/>
    </source>
</evidence>
<dbReference type="GeneID" id="25911424"/>
<dbReference type="AlphaFoldDB" id="A0A0L0FIJ5"/>
<evidence type="ECO:0000313" key="3">
    <source>
        <dbReference type="Proteomes" id="UP000054560"/>
    </source>
</evidence>
<keyword evidence="3" id="KW-1185">Reference proteome</keyword>
<dbReference type="Proteomes" id="UP000054560">
    <property type="component" value="Unassembled WGS sequence"/>
</dbReference>
<dbReference type="EMBL" id="KQ243038">
    <property type="protein sequence ID" value="KNC76589.1"/>
    <property type="molecule type" value="Genomic_DNA"/>
</dbReference>